<protein>
    <submittedName>
        <fullName evidence="5">Polyphosphate kinase</fullName>
    </submittedName>
</protein>
<evidence type="ECO:0000256" key="3">
    <source>
        <dbReference type="ARBA" id="ARBA00022777"/>
    </source>
</evidence>
<evidence type="ECO:0000313" key="6">
    <source>
        <dbReference type="Proteomes" id="UP000503018"/>
    </source>
</evidence>
<keyword evidence="6" id="KW-1185">Reference proteome</keyword>
<evidence type="ECO:0000256" key="1">
    <source>
        <dbReference type="ARBA" id="ARBA00009924"/>
    </source>
</evidence>
<gene>
    <name evidence="5" type="ORF">GV829_09665</name>
</gene>
<dbReference type="PANTHER" id="PTHR34383:SF3">
    <property type="entry name" value="POLYPHOSPHATE:AMP PHOSPHOTRANSFERASE"/>
    <property type="match status" value="1"/>
</dbReference>
<proteinExistence type="inferred from homology"/>
<dbReference type="Proteomes" id="UP000503018">
    <property type="component" value="Chromosome"/>
</dbReference>
<feature type="domain" description="Polyphosphate kinase-2-related" evidence="4">
    <location>
        <begin position="16"/>
        <end position="234"/>
    </location>
</feature>
<dbReference type="InterPro" id="IPR016898">
    <property type="entry name" value="Polyphosphate_phosphotransfera"/>
</dbReference>
<dbReference type="GO" id="GO:0008976">
    <property type="term" value="F:polyphosphate kinase activity"/>
    <property type="evidence" value="ECO:0007669"/>
    <property type="project" value="InterPro"/>
</dbReference>
<keyword evidence="2" id="KW-0808">Transferase</keyword>
<keyword evidence="3 5" id="KW-0418">Kinase</keyword>
<dbReference type="PANTHER" id="PTHR34383">
    <property type="entry name" value="POLYPHOSPHATE:AMP PHOSPHOTRANSFERASE-RELATED"/>
    <property type="match status" value="1"/>
</dbReference>
<dbReference type="KEGG" id="slan:GV829_09665"/>
<dbReference type="Gene3D" id="3.40.50.300">
    <property type="entry name" value="P-loop containing nucleotide triphosphate hydrolases"/>
    <property type="match status" value="1"/>
</dbReference>
<evidence type="ECO:0000313" key="5">
    <source>
        <dbReference type="EMBL" id="QJQ32680.1"/>
    </source>
</evidence>
<dbReference type="PIRSF" id="PIRSF028756">
    <property type="entry name" value="PPK2_prd"/>
    <property type="match status" value="1"/>
</dbReference>
<sequence>MSIQLSDHEAGKKFDGDYAARLIELQERLGRLQAAHIAAGHTSIILFEGWDAAGKGGIIQRLCAEWDPRYFEVWPISAPSEEERNRHFLWRFWKRLPARGDIAVFDRSWYGRVAVERVEGFASEAAWRRGYDEINEFEAGLTSNGTTLIKLFVHVTQSEQDRRLAKRLDDPWKRWKTGKDDYRNRARRDDYLSAYAEMFEQTDTRWAPWTVIDGNNKKAARIAALTHVVETLEAVVPMVPPPLDAEVVALAHAAFGYEPKAPDSTAGQVVGG</sequence>
<dbReference type="AlphaFoldDB" id="A0A6M4AWE0"/>
<reference evidence="5 6" key="1">
    <citation type="submission" date="2020-01" db="EMBL/GenBank/DDBJ databases">
        <title>Sphingomonas sp. strain CSW-10.</title>
        <authorList>
            <person name="Chen W.-M."/>
        </authorList>
    </citation>
    <scope>NUCLEOTIDE SEQUENCE [LARGE SCALE GENOMIC DNA]</scope>
    <source>
        <strain evidence="5 6">CSW-10</strain>
    </source>
</reference>
<dbReference type="InterPro" id="IPR027417">
    <property type="entry name" value="P-loop_NTPase"/>
</dbReference>
<dbReference type="InterPro" id="IPR022488">
    <property type="entry name" value="PPK2-related"/>
</dbReference>
<dbReference type="EMBL" id="CP053015">
    <property type="protein sequence ID" value="QJQ32680.1"/>
    <property type="molecule type" value="Genomic_DNA"/>
</dbReference>
<dbReference type="RefSeq" id="WP_169946175.1">
    <property type="nucleotide sequence ID" value="NZ_CP053015.1"/>
</dbReference>
<organism evidence="5 6">
    <name type="scientific">Sphingomonas lacunae</name>
    <dbReference type="NCBI Taxonomy" id="2698828"/>
    <lineage>
        <taxon>Bacteria</taxon>
        <taxon>Pseudomonadati</taxon>
        <taxon>Pseudomonadota</taxon>
        <taxon>Alphaproteobacteria</taxon>
        <taxon>Sphingomonadales</taxon>
        <taxon>Sphingomonadaceae</taxon>
        <taxon>Sphingomonas</taxon>
    </lineage>
</organism>
<evidence type="ECO:0000256" key="2">
    <source>
        <dbReference type="ARBA" id="ARBA00022679"/>
    </source>
</evidence>
<dbReference type="Pfam" id="PF03976">
    <property type="entry name" value="PPK2"/>
    <property type="match status" value="1"/>
</dbReference>
<evidence type="ECO:0000259" key="4">
    <source>
        <dbReference type="Pfam" id="PF03976"/>
    </source>
</evidence>
<dbReference type="SUPFAM" id="SSF52540">
    <property type="entry name" value="P-loop containing nucleoside triphosphate hydrolases"/>
    <property type="match status" value="1"/>
</dbReference>
<accession>A0A6M4AWE0</accession>
<comment type="similarity">
    <text evidence="1">Belongs to the polyphosphate kinase 2 (PPK2) family. Class I subfamily.</text>
</comment>
<name>A0A6M4AWE0_9SPHN</name>